<evidence type="ECO:0000313" key="2">
    <source>
        <dbReference type="EMBL" id="KPA73819.1"/>
    </source>
</evidence>
<dbReference type="Proteomes" id="UP000037923">
    <property type="component" value="Unassembled WGS sequence"/>
</dbReference>
<dbReference type="OMA" id="PRPFHEQ"/>
<dbReference type="EMBL" id="LGTL01000033">
    <property type="protein sequence ID" value="KPA73817.1"/>
    <property type="molecule type" value="Genomic_DNA"/>
</dbReference>
<dbReference type="EMBL" id="LGTL01000033">
    <property type="protein sequence ID" value="KPA73818.1"/>
    <property type="molecule type" value="Genomic_DNA"/>
</dbReference>
<dbReference type="RefSeq" id="XP_015653438.1">
    <property type="nucleotide sequence ID" value="XM_015808153.1"/>
</dbReference>
<reference evidence="2 4" key="1">
    <citation type="submission" date="2015-07" db="EMBL/GenBank/DDBJ databases">
        <title>High-quality genome of monoxenous trypanosomatid Leptomonas pyrrhocoris.</title>
        <authorList>
            <person name="Flegontov P."/>
            <person name="Butenko A."/>
            <person name="Firsov S."/>
            <person name="Vlcek C."/>
            <person name="Logacheva M.D."/>
            <person name="Field M."/>
            <person name="Filatov D."/>
            <person name="Flegontova O."/>
            <person name="Gerasimov E."/>
            <person name="Jackson A.P."/>
            <person name="Kelly S."/>
            <person name="Opperdoes F."/>
            <person name="O'Reilly A."/>
            <person name="Votypka J."/>
            <person name="Yurchenko V."/>
            <person name="Lukes J."/>
        </authorList>
    </citation>
    <scope>NUCLEOTIDE SEQUENCE [LARGE SCALE GENOMIC DNA]</scope>
    <source>
        <strain evidence="2">H10</strain>
    </source>
</reference>
<dbReference type="RefSeq" id="XP_015652256.1">
    <property type="nucleotide sequence ID" value="XM_015809320.1"/>
</dbReference>
<feature type="region of interest" description="Disordered" evidence="1">
    <location>
        <begin position="145"/>
        <end position="201"/>
    </location>
</feature>
<dbReference type="VEuPathDB" id="TriTrypDB:LpyrH10_33_1010"/>
<protein>
    <submittedName>
        <fullName evidence="2">Uncharacterized protein</fullName>
    </submittedName>
</protein>
<dbReference type="OrthoDB" id="273844at2759"/>
<accession>A0A0M9FQG3</accession>
<dbReference type="EMBL" id="LGTL01000027">
    <property type="protein sequence ID" value="KPA74998.1"/>
    <property type="molecule type" value="Genomic_DNA"/>
</dbReference>
<dbReference type="RefSeq" id="XP_015652257.1">
    <property type="nucleotide sequence ID" value="XM_015809321.1"/>
</dbReference>
<feature type="compositionally biased region" description="Basic and acidic residues" evidence="1">
    <location>
        <begin position="34"/>
        <end position="44"/>
    </location>
</feature>
<dbReference type="GeneID" id="26909976"/>
<comment type="caution">
    <text evidence="2">The sequence shown here is derived from an EMBL/GenBank/DDBJ whole genome shotgun (WGS) entry which is preliminary data.</text>
</comment>
<dbReference type="RefSeq" id="XP_015652258.1">
    <property type="nucleotide sequence ID" value="XM_015809322.1"/>
</dbReference>
<dbReference type="EMBL" id="LGTL01000033">
    <property type="protein sequence ID" value="KPA73819.1"/>
    <property type="molecule type" value="Genomic_DNA"/>
</dbReference>
<dbReference type="EMBL" id="LGTL01000027">
    <property type="protein sequence ID" value="KPA74999.1"/>
    <property type="molecule type" value="Genomic_DNA"/>
</dbReference>
<dbReference type="GeneID" id="26909237"/>
<dbReference type="VEuPathDB" id="TriTrypDB:LpyrH10_27_1090"/>
<feature type="compositionally biased region" description="Low complexity" evidence="1">
    <location>
        <begin position="192"/>
        <end position="201"/>
    </location>
</feature>
<evidence type="ECO:0000256" key="1">
    <source>
        <dbReference type="SAM" id="MobiDB-lite"/>
    </source>
</evidence>
<proteinExistence type="predicted"/>
<feature type="compositionally biased region" description="Low complexity" evidence="1">
    <location>
        <begin position="151"/>
        <end position="161"/>
    </location>
</feature>
<feature type="compositionally biased region" description="Polar residues" evidence="1">
    <location>
        <begin position="175"/>
        <end position="185"/>
    </location>
</feature>
<dbReference type="RefSeq" id="XP_015653437.1">
    <property type="nucleotide sequence ID" value="XM_015808152.1"/>
</dbReference>
<evidence type="ECO:0000313" key="3">
    <source>
        <dbReference type="EMBL" id="KPA74998.1"/>
    </source>
</evidence>
<name>A0A0M9FQG3_LEPPY</name>
<dbReference type="AlphaFoldDB" id="A0A0M9FQG3"/>
<sequence>MSSAFHSRVAAARDREKAAARSAQLTDLFGRLATADERARRGSTEVDDADVFGGAGSPGPSERARNGREQRKRTAAPSLSPTLSPPRPQNGAVFFHNGRALVLSPASRRLPPAFYEQTRVVGSVEVATTEVQRTLLRLHRDLAVHGRQRSNSHSTPHSSNNKTRAMGRERHSGSGAMNASDSSGSAPGDFDAPATTTAAAQRRIAAEEAKVEKMRVQRARAAAADEGASDVQSVEDYGVDCEIPPLTGESRVEAEVAAVADHFAKAKTSALAMAEVEELAPTTSAAPWWSSALRLRDMKAAAARLDYHARAALGRSYRAREQLLLQVAHLNNVSAATRTQLLQQQQRWQEFQTRLRDGQQAMTQLQAAIAQRQAQTQEQANHRAKLQEELLLRAQETAVVDAAETNLLKAELALLLAEREWPSRSLQRDAQTVLEWLRHASTPLE</sequence>
<evidence type="ECO:0000313" key="4">
    <source>
        <dbReference type="Proteomes" id="UP000037923"/>
    </source>
</evidence>
<feature type="region of interest" description="Disordered" evidence="1">
    <location>
        <begin position="1"/>
        <end position="92"/>
    </location>
</feature>
<gene>
    <name evidence="3" type="ORF">ABB37_08954</name>
    <name evidence="2" type="ORF">ABB37_09693</name>
</gene>
<keyword evidence="4" id="KW-1185">Reference proteome</keyword>
<organism evidence="2 4">
    <name type="scientific">Leptomonas pyrrhocoris</name>
    <name type="common">Firebug parasite</name>
    <dbReference type="NCBI Taxonomy" id="157538"/>
    <lineage>
        <taxon>Eukaryota</taxon>
        <taxon>Discoba</taxon>
        <taxon>Euglenozoa</taxon>
        <taxon>Kinetoplastea</taxon>
        <taxon>Metakinetoplastina</taxon>
        <taxon>Trypanosomatida</taxon>
        <taxon>Trypanosomatidae</taxon>
        <taxon>Leishmaniinae</taxon>
        <taxon>Leptomonas</taxon>
    </lineage>
</organism>